<feature type="region of interest" description="Disordered" evidence="1">
    <location>
        <begin position="115"/>
        <end position="398"/>
    </location>
</feature>
<reference evidence="2 3" key="1">
    <citation type="journal article" date="2018" name="PLoS Pathog.">
        <title>Evolution of structural diversity of trichothecenes, a family of toxins produced by plant pathogenic and entomopathogenic fungi.</title>
        <authorList>
            <person name="Proctor R.H."/>
            <person name="McCormick S.P."/>
            <person name="Kim H.S."/>
            <person name="Cardoza R.E."/>
            <person name="Stanley A.M."/>
            <person name="Lindo L."/>
            <person name="Kelly A."/>
            <person name="Brown D.W."/>
            <person name="Lee T."/>
            <person name="Vaughan M.M."/>
            <person name="Alexander N.J."/>
            <person name="Busman M."/>
            <person name="Gutierrez S."/>
        </authorList>
    </citation>
    <scope>NUCLEOTIDE SEQUENCE [LARGE SCALE GENOMIC DNA]</scope>
    <source>
        <strain evidence="2 3">NRRL 3299</strain>
    </source>
</reference>
<feature type="region of interest" description="Disordered" evidence="1">
    <location>
        <begin position="1148"/>
        <end position="1181"/>
    </location>
</feature>
<feature type="compositionally biased region" description="Pro residues" evidence="1">
    <location>
        <begin position="1076"/>
        <end position="1086"/>
    </location>
</feature>
<feature type="compositionally biased region" description="Acidic residues" evidence="1">
    <location>
        <begin position="137"/>
        <end position="149"/>
    </location>
</feature>
<feature type="compositionally biased region" description="Polar residues" evidence="1">
    <location>
        <begin position="288"/>
        <end position="309"/>
    </location>
</feature>
<feature type="compositionally biased region" description="Polar residues" evidence="1">
    <location>
        <begin position="1148"/>
        <end position="1174"/>
    </location>
</feature>
<feature type="region of interest" description="Disordered" evidence="1">
    <location>
        <begin position="527"/>
        <end position="722"/>
    </location>
</feature>
<evidence type="ECO:0000313" key="3">
    <source>
        <dbReference type="Proteomes" id="UP000266152"/>
    </source>
</evidence>
<name>A0A395S5A4_FUSSP</name>
<dbReference type="EMBL" id="PXOF01000079">
    <property type="protein sequence ID" value="RGP67586.1"/>
    <property type="molecule type" value="Genomic_DNA"/>
</dbReference>
<comment type="caution">
    <text evidence="2">The sequence shown here is derived from an EMBL/GenBank/DDBJ whole genome shotgun (WGS) entry which is preliminary data.</text>
</comment>
<evidence type="ECO:0000256" key="1">
    <source>
        <dbReference type="SAM" id="MobiDB-lite"/>
    </source>
</evidence>
<evidence type="ECO:0000313" key="2">
    <source>
        <dbReference type="EMBL" id="RGP67586.1"/>
    </source>
</evidence>
<organism evidence="2 3">
    <name type="scientific">Fusarium sporotrichioides</name>
    <dbReference type="NCBI Taxonomy" id="5514"/>
    <lineage>
        <taxon>Eukaryota</taxon>
        <taxon>Fungi</taxon>
        <taxon>Dikarya</taxon>
        <taxon>Ascomycota</taxon>
        <taxon>Pezizomycotina</taxon>
        <taxon>Sordariomycetes</taxon>
        <taxon>Hypocreomycetidae</taxon>
        <taxon>Hypocreales</taxon>
        <taxon>Nectriaceae</taxon>
        <taxon>Fusarium</taxon>
    </lineage>
</organism>
<feature type="compositionally biased region" description="Basic and acidic residues" evidence="1">
    <location>
        <begin position="567"/>
        <end position="599"/>
    </location>
</feature>
<keyword evidence="3" id="KW-1185">Reference proteome</keyword>
<feature type="compositionally biased region" description="Basic and acidic residues" evidence="1">
    <location>
        <begin position="1008"/>
        <end position="1023"/>
    </location>
</feature>
<feature type="compositionally biased region" description="Polar residues" evidence="1">
    <location>
        <begin position="156"/>
        <end position="176"/>
    </location>
</feature>
<feature type="region of interest" description="Disordered" evidence="1">
    <location>
        <begin position="935"/>
        <end position="978"/>
    </location>
</feature>
<feature type="compositionally biased region" description="Polar residues" evidence="1">
    <location>
        <begin position="1116"/>
        <end position="1134"/>
    </location>
</feature>
<dbReference type="STRING" id="5514.A0A395S5A4"/>
<feature type="compositionally biased region" description="Acidic residues" evidence="1">
    <location>
        <begin position="600"/>
        <end position="617"/>
    </location>
</feature>
<feature type="compositionally biased region" description="Basic and acidic residues" evidence="1">
    <location>
        <begin position="386"/>
        <end position="398"/>
    </location>
</feature>
<feature type="compositionally biased region" description="Polar residues" evidence="1">
    <location>
        <begin position="333"/>
        <end position="353"/>
    </location>
</feature>
<feature type="compositionally biased region" description="Acidic residues" evidence="1">
    <location>
        <begin position="556"/>
        <end position="565"/>
    </location>
</feature>
<feature type="compositionally biased region" description="Polar residues" evidence="1">
    <location>
        <begin position="116"/>
        <end position="125"/>
    </location>
</feature>
<sequence length="1288" mass="143325">MAHQDAFRQFQEIKSVVAHYEATSASITSPQVVYEEEQARLRQQIRDAIGSLRTAQSDEETATHEDAIIDLSGQMKDLERHYAANSAQYAREHEARVRETMETFRSRVGQILGLTRPTQIQPSNSQEAPDQGPPDQDPPDTETQEDENEAAGGESAQGSSHSSQNAGTGTGATVNESVRRDAPNNEAIEATPDPEDAIDQCPMFHDEDDDRLDNDETNYDAVNGDESADVEMADAGHAEIEPTSRRKELAGKTTVNIAPVSRNLRTAPLSPASTCDDSITPREGTDYQRLSQGVINTPSRNGPPSTTKEALSKKRKASTPVSTTDKRHRTEPPSLTESSLRSTGEQSRQPTTGKSRRSTREHSAKSSIPAAAEPHEGMVLRRSHRHTEESTDSDKFEGILHPKPGNIYATYWKKTKEWLAVVLLPMGDFSTVGIPGSIVSCDLIESLPPCYNKTPKKGRYVWANGYRNREPHEKERMFPVMFFDGRPFPGKSAIMWIGARDLRPFDVKHQHRLVPHIKTIRGYLKSRDWSEDEEDSEEDSEEEVEEEIEQDARETSEEDGGEPTGEEQTREDPEQQQDPRPESPQQRDAEDAEEHHEALPAEEDTGILDHGTEEEECPNMQPHSHEKHTTQNNVEKHVLTGGLAEPSTLNRHETSNTETQRLETQPESQMEEPASQVDGNPSQPRIQREPQPRDQSNPISESSDLPQHQTRHLPRGNVSSSFWPTVSVAQPRLPSVAPRLYHDQVRTHHHLSLSNSPSRHSGQRPRSAVASTQPEPPNLPLPPLEDPPAEEVDRKPCLKGDTIIILDSDSEDGNGMAETQDRAALKTARGTPSNPPNANRRYDQHAHQRDNQRFNDGTPQAPTPNEPFNTEYIHGIEPRRETSDTQSDYINRRNAYMQSHFGSLLPVSQAPASQDLHLPTSSTNVAASIQGQQASFDQAQGHSSVLHHHPHSGRGNDQTALTAQPQSSQPSSGQRLTPHQYTLIPPIQSQAAHRIDHGHFQNTQPQETRPHQERSDQFQKDHNAQSSHSLFHLRPVPNTHPQPYYQPSQDMYDANIVQHSAASESGSLAAMEAIPPQQPPQRPAPLPAQNHRPYAVPASQPSTRPEQTRPRPDASTAHQPHHPSQPQGLRTISAGTDPWAESMRHYQNISQPPRTGNEASQGQRQSLPDTQPAQPATLPTYHTHSMPVATVDSQQDHNSLDVDNAPVIIKKEVDAQDEEIYAQRGHLHPGHPCFHLLLHNTGEALAHDQFYDGTNFPNGLQRYLQNYMSMNGLSPGRSGFGFETPDAL</sequence>
<feature type="compositionally biased region" description="Basic and acidic residues" evidence="1">
    <location>
        <begin position="623"/>
        <end position="638"/>
    </location>
</feature>
<feature type="compositionally biased region" description="Basic and acidic residues" evidence="1">
    <location>
        <begin position="840"/>
        <end position="853"/>
    </location>
</feature>
<dbReference type="Proteomes" id="UP000266152">
    <property type="component" value="Unassembled WGS sequence"/>
</dbReference>
<feature type="region of interest" description="Disordered" evidence="1">
    <location>
        <begin position="1074"/>
        <end position="1134"/>
    </location>
</feature>
<proteinExistence type="predicted"/>
<feature type="compositionally biased region" description="Polar residues" evidence="1">
    <location>
        <begin position="1039"/>
        <end position="1048"/>
    </location>
</feature>
<protein>
    <submittedName>
        <fullName evidence="2">Uncharacterized protein</fullName>
    </submittedName>
</protein>
<feature type="compositionally biased region" description="Acidic residues" evidence="1">
    <location>
        <begin position="206"/>
        <end position="218"/>
    </location>
</feature>
<feature type="compositionally biased region" description="Basic and acidic residues" evidence="1">
    <location>
        <begin position="234"/>
        <end position="250"/>
    </location>
</feature>
<feature type="compositionally biased region" description="Acidic residues" evidence="1">
    <location>
        <begin position="530"/>
        <end position="549"/>
    </location>
</feature>
<feature type="compositionally biased region" description="Low complexity" evidence="1">
    <location>
        <begin position="964"/>
        <end position="974"/>
    </location>
</feature>
<gene>
    <name evidence="2" type="ORF">FSPOR_5773</name>
</gene>
<feature type="compositionally biased region" description="Pro residues" evidence="1">
    <location>
        <begin position="774"/>
        <end position="786"/>
    </location>
</feature>
<feature type="compositionally biased region" description="Polar residues" evidence="1">
    <location>
        <begin position="656"/>
        <end position="668"/>
    </location>
</feature>
<feature type="region of interest" description="Disordered" evidence="1">
    <location>
        <begin position="737"/>
        <end position="868"/>
    </location>
</feature>
<feature type="region of interest" description="Disordered" evidence="1">
    <location>
        <begin position="1001"/>
        <end position="1048"/>
    </location>
</feature>
<feature type="compositionally biased region" description="Polar residues" evidence="1">
    <location>
        <begin position="693"/>
        <end position="708"/>
    </location>
</feature>
<accession>A0A395S5A4</accession>